<dbReference type="HAMAP" id="MF_00208">
    <property type="entry name" value="MurE"/>
    <property type="match status" value="1"/>
</dbReference>
<evidence type="ECO:0000256" key="1">
    <source>
        <dbReference type="ARBA" id="ARBA00005898"/>
    </source>
</evidence>
<evidence type="ECO:0000256" key="6">
    <source>
        <dbReference type="ARBA" id="ARBA00023316"/>
    </source>
</evidence>
<feature type="binding site" evidence="7">
    <location>
        <begin position="111"/>
        <end position="117"/>
    </location>
    <ligand>
        <name>ATP</name>
        <dbReference type="ChEBI" id="CHEBI:30616"/>
    </ligand>
</feature>
<evidence type="ECO:0000256" key="4">
    <source>
        <dbReference type="ARBA" id="ARBA00022984"/>
    </source>
</evidence>
<feature type="binding site" evidence="7">
    <location>
        <position position="185"/>
    </location>
    <ligand>
        <name>UDP-N-acetyl-alpha-D-muramoyl-L-alanyl-D-glutamate</name>
        <dbReference type="ChEBI" id="CHEBI:83900"/>
    </ligand>
</feature>
<proteinExistence type="inferred from homology"/>
<feature type="binding site" evidence="7">
    <location>
        <position position="459"/>
    </location>
    <ligand>
        <name>meso-2,6-diaminopimelate</name>
        <dbReference type="ChEBI" id="CHEBI:57791"/>
    </ligand>
</feature>
<feature type="binding site" evidence="7">
    <location>
        <position position="187"/>
    </location>
    <ligand>
        <name>UDP-N-acetyl-alpha-D-muramoyl-L-alanyl-D-glutamate</name>
        <dbReference type="ChEBI" id="CHEBI:83900"/>
    </ligand>
</feature>
<dbReference type="InterPro" id="IPR013221">
    <property type="entry name" value="Mur_ligase_cen"/>
</dbReference>
<dbReference type="InterPro" id="IPR005761">
    <property type="entry name" value="UDP-N-AcMur-Glu-dNH2Pim_ligase"/>
</dbReference>
<dbReference type="UniPathway" id="UPA00219"/>
<evidence type="ECO:0000256" key="2">
    <source>
        <dbReference type="ARBA" id="ARBA00022618"/>
    </source>
</evidence>
<keyword evidence="7" id="KW-0963">Cytoplasm</keyword>
<dbReference type="GO" id="GO:0009252">
    <property type="term" value="P:peptidoglycan biosynthetic process"/>
    <property type="evidence" value="ECO:0007669"/>
    <property type="project" value="UniProtKB-UniRule"/>
</dbReference>
<keyword evidence="5 7" id="KW-0131">Cell cycle</keyword>
<comment type="similarity">
    <text evidence="1 7">Belongs to the MurCDEF family. MurE subfamily.</text>
</comment>
<dbReference type="GO" id="GO:0008360">
    <property type="term" value="P:regulation of cell shape"/>
    <property type="evidence" value="ECO:0007669"/>
    <property type="project" value="UniProtKB-KW"/>
</dbReference>
<evidence type="ECO:0000259" key="9">
    <source>
        <dbReference type="Pfam" id="PF01225"/>
    </source>
</evidence>
<dbReference type="Gene3D" id="3.40.1390.10">
    <property type="entry name" value="MurE/MurF, N-terminal domain"/>
    <property type="match status" value="1"/>
</dbReference>
<feature type="binding site" evidence="7">
    <location>
        <position position="384"/>
    </location>
    <ligand>
        <name>meso-2,6-diaminopimelate</name>
        <dbReference type="ChEBI" id="CHEBI:57791"/>
    </ligand>
</feature>
<dbReference type="InterPro" id="IPR036615">
    <property type="entry name" value="Mur_ligase_C_dom_sf"/>
</dbReference>
<keyword evidence="2 7" id="KW-0132">Cell division</keyword>
<evidence type="ECO:0000313" key="13">
    <source>
        <dbReference type="Proteomes" id="UP000076503"/>
    </source>
</evidence>
<dbReference type="Pfam" id="PF01225">
    <property type="entry name" value="Mur_ligase"/>
    <property type="match status" value="1"/>
</dbReference>
<dbReference type="EMBL" id="AUXZ01000068">
    <property type="protein sequence ID" value="KZN51349.1"/>
    <property type="molecule type" value="Genomic_DNA"/>
</dbReference>
<comment type="catalytic activity">
    <reaction evidence="7">
        <text>UDP-N-acetyl-alpha-D-muramoyl-L-alanyl-D-glutamate + meso-2,6-diaminopimelate + ATP = UDP-N-acetyl-alpha-D-muramoyl-L-alanyl-gamma-D-glutamyl-meso-2,6-diaminopimelate + ADP + phosphate + H(+)</text>
        <dbReference type="Rhea" id="RHEA:23676"/>
        <dbReference type="ChEBI" id="CHEBI:15378"/>
        <dbReference type="ChEBI" id="CHEBI:30616"/>
        <dbReference type="ChEBI" id="CHEBI:43474"/>
        <dbReference type="ChEBI" id="CHEBI:57791"/>
        <dbReference type="ChEBI" id="CHEBI:83900"/>
        <dbReference type="ChEBI" id="CHEBI:83905"/>
        <dbReference type="ChEBI" id="CHEBI:456216"/>
        <dbReference type="EC" id="6.3.2.13"/>
    </reaction>
</comment>
<keyword evidence="7" id="KW-0460">Magnesium</keyword>
<dbReference type="GO" id="GO:0051301">
    <property type="term" value="P:cell division"/>
    <property type="evidence" value="ECO:0007669"/>
    <property type="project" value="UniProtKB-KW"/>
</dbReference>
<comment type="function">
    <text evidence="7">Catalyzes the addition of meso-diaminopimelic acid to the nucleotide precursor UDP-N-acetylmuramoyl-L-alanyl-D-glutamate (UMAG) in the biosynthesis of bacterial cell-wall peptidoglycan.</text>
</comment>
<feature type="modified residue" description="N6-carboxylysine" evidence="7">
    <location>
        <position position="219"/>
    </location>
</feature>
<dbReference type="AlphaFoldDB" id="A0A167EY00"/>
<comment type="pathway">
    <text evidence="7 8">Cell wall biogenesis; peptidoglycan biosynthesis.</text>
</comment>
<dbReference type="GO" id="GO:0005524">
    <property type="term" value="F:ATP binding"/>
    <property type="evidence" value="ECO:0007669"/>
    <property type="project" value="UniProtKB-UniRule"/>
</dbReference>
<dbReference type="Pfam" id="PF02875">
    <property type="entry name" value="Mur_ligase_C"/>
    <property type="match status" value="1"/>
</dbReference>
<dbReference type="GO" id="GO:0000287">
    <property type="term" value="F:magnesium ion binding"/>
    <property type="evidence" value="ECO:0007669"/>
    <property type="project" value="UniProtKB-UniRule"/>
</dbReference>
<dbReference type="InterPro" id="IPR004101">
    <property type="entry name" value="Mur_ligase_C"/>
</dbReference>
<dbReference type="Gene3D" id="3.90.190.20">
    <property type="entry name" value="Mur ligase, C-terminal domain"/>
    <property type="match status" value="1"/>
</dbReference>
<dbReference type="Gene3D" id="3.40.1190.10">
    <property type="entry name" value="Mur-like, catalytic domain"/>
    <property type="match status" value="1"/>
</dbReference>
<name>A0A167EY00_9GAMM</name>
<dbReference type="SUPFAM" id="SSF63418">
    <property type="entry name" value="MurE/MurF N-terminal domain"/>
    <property type="match status" value="1"/>
</dbReference>
<sequence length="490" mass="53366">MMRDLTEVLKNFGVVSPQIFVNALRLDSREVSKGDCFIAISGHQLDGTKFISMAVEQGAACVLVDEQAAADITEVSVPIIRITQLKKNLARIAAQFYQMPSATMSVVGVTGTNGKSTTTAMIASLAAHCGTPSAVIGTLGYGAPDALTPLNNTTPSAVLLQQIFSELQADFNQVAMEVSSHGIVQGRTEQVDFDVAVFTNLSRDHLDYHGDMDSYAKAKKRLFTESSAKYKVLNIDDIYAQQWLEELELDECVAYGHKPESHTYQHYVFFHQVVCDQNGISLKLDTSWGDAEITTNLYGLFNVYNLAAAIAALLVQDYQLAQLQTAAAKLEPVDGRMQAFRSSGFPTCIVDYAHTPEALELALKALQQHVPGKVSCVFGCGGDRDKGKRPLMAKAAEQFADTLVITSDNPRSEDPNTIIDDIKAGLSEPEYAVSQPDREQAIRYAIKHADQNSVVLIAGKGHEDYQIIGNQTLSFCDRSLVKSILQGESA</sequence>
<evidence type="ECO:0000256" key="8">
    <source>
        <dbReference type="RuleBase" id="RU004135"/>
    </source>
</evidence>
<dbReference type="NCBIfam" id="NF001123">
    <property type="entry name" value="PRK00139.1-1"/>
    <property type="match status" value="1"/>
</dbReference>
<dbReference type="GO" id="GO:0008765">
    <property type="term" value="F:UDP-N-acetylmuramoylalanyl-D-glutamate-2,6-diaminopimelate ligase activity"/>
    <property type="evidence" value="ECO:0007669"/>
    <property type="project" value="UniProtKB-UniRule"/>
</dbReference>
<dbReference type="InterPro" id="IPR036565">
    <property type="entry name" value="Mur-like_cat_sf"/>
</dbReference>
<feature type="binding site" evidence="7">
    <location>
        <position position="463"/>
    </location>
    <ligand>
        <name>meso-2,6-diaminopimelate</name>
        <dbReference type="ChEBI" id="CHEBI:57791"/>
    </ligand>
</feature>
<feature type="domain" description="Mur ligase N-terminal catalytic" evidence="9">
    <location>
        <begin position="23"/>
        <end position="97"/>
    </location>
</feature>
<dbReference type="PATRIC" id="fig|1365251.3.peg.1856"/>
<evidence type="ECO:0000256" key="7">
    <source>
        <dbReference type="HAMAP-Rule" id="MF_00208"/>
    </source>
</evidence>
<dbReference type="PANTHER" id="PTHR23135:SF4">
    <property type="entry name" value="UDP-N-ACETYLMURAMOYL-L-ALANYL-D-GLUTAMATE--2,6-DIAMINOPIMELATE LIGASE MURE HOMOLOG, CHLOROPLASTIC"/>
    <property type="match status" value="1"/>
</dbReference>
<keyword evidence="4 7" id="KW-0573">Peptidoglycan synthesis</keyword>
<dbReference type="InterPro" id="IPR035911">
    <property type="entry name" value="MurE/MurF_N"/>
</dbReference>
<feature type="binding site" evidence="7">
    <location>
        <position position="179"/>
    </location>
    <ligand>
        <name>UDP-N-acetyl-alpha-D-muramoyl-L-alanyl-D-glutamate</name>
        <dbReference type="ChEBI" id="CHEBI:83900"/>
    </ligand>
</feature>
<comment type="caution">
    <text evidence="12">The sequence shown here is derived from an EMBL/GenBank/DDBJ whole genome shotgun (WGS) entry which is preliminary data.</text>
</comment>
<dbReference type="Pfam" id="PF08245">
    <property type="entry name" value="Mur_ligase_M"/>
    <property type="match status" value="1"/>
</dbReference>
<keyword evidence="7" id="KW-0547">Nucleotide-binding</keyword>
<comment type="caution">
    <text evidence="7">Lacks conserved residue(s) required for the propagation of feature annotation.</text>
</comment>
<feature type="binding site" evidence="7">
    <location>
        <position position="26"/>
    </location>
    <ligand>
        <name>UDP-N-acetyl-alpha-D-muramoyl-L-alanyl-D-glutamate</name>
        <dbReference type="ChEBI" id="CHEBI:83900"/>
    </ligand>
</feature>
<reference evidence="12 13" key="1">
    <citation type="submission" date="2013-07" db="EMBL/GenBank/DDBJ databases">
        <title>Comparative Genomic and Metabolomic Analysis of Twelve Strains of Pseudoalteromonas luteoviolacea.</title>
        <authorList>
            <person name="Vynne N.G."/>
            <person name="Mansson M."/>
            <person name="Gram L."/>
        </authorList>
    </citation>
    <scope>NUCLEOTIDE SEQUENCE [LARGE SCALE GENOMIC DNA]</scope>
    <source>
        <strain evidence="12 13">H33</strain>
    </source>
</reference>
<dbReference type="InterPro" id="IPR000713">
    <property type="entry name" value="Mur_ligase_N"/>
</dbReference>
<organism evidence="12 13">
    <name type="scientific">Pseudoalteromonas luteoviolacea H33</name>
    <dbReference type="NCBI Taxonomy" id="1365251"/>
    <lineage>
        <taxon>Bacteria</taxon>
        <taxon>Pseudomonadati</taxon>
        <taxon>Pseudomonadota</taxon>
        <taxon>Gammaproteobacteria</taxon>
        <taxon>Alteromonadales</taxon>
        <taxon>Pseudoalteromonadaceae</taxon>
        <taxon>Pseudoalteromonas</taxon>
    </lineage>
</organism>
<keyword evidence="7" id="KW-0436">Ligase</keyword>
<feature type="binding site" evidence="7">
    <location>
        <position position="28"/>
    </location>
    <ligand>
        <name>UDP-N-acetyl-alpha-D-muramoyl-L-alanyl-D-glutamate</name>
        <dbReference type="ChEBI" id="CHEBI:83900"/>
    </ligand>
</feature>
<dbReference type="SUPFAM" id="SSF53244">
    <property type="entry name" value="MurD-like peptide ligases, peptide-binding domain"/>
    <property type="match status" value="1"/>
</dbReference>
<evidence type="ECO:0000256" key="3">
    <source>
        <dbReference type="ARBA" id="ARBA00022960"/>
    </source>
</evidence>
<keyword evidence="7" id="KW-0067">ATP-binding</keyword>
<evidence type="ECO:0000313" key="12">
    <source>
        <dbReference type="EMBL" id="KZN51349.1"/>
    </source>
</evidence>
<dbReference type="Proteomes" id="UP000076503">
    <property type="component" value="Unassembled WGS sequence"/>
</dbReference>
<comment type="cofactor">
    <cofactor evidence="7">
        <name>Mg(2+)</name>
        <dbReference type="ChEBI" id="CHEBI:18420"/>
    </cofactor>
</comment>
<keyword evidence="6 7" id="KW-0961">Cell wall biogenesis/degradation</keyword>
<dbReference type="PANTHER" id="PTHR23135">
    <property type="entry name" value="MUR LIGASE FAMILY MEMBER"/>
    <property type="match status" value="1"/>
</dbReference>
<evidence type="ECO:0000259" key="11">
    <source>
        <dbReference type="Pfam" id="PF08245"/>
    </source>
</evidence>
<feature type="short sequence motif" description="Meso-diaminopimelate recognition motif" evidence="7">
    <location>
        <begin position="408"/>
        <end position="411"/>
    </location>
</feature>
<feature type="binding site" evidence="7">
    <location>
        <begin position="153"/>
        <end position="154"/>
    </location>
    <ligand>
        <name>UDP-N-acetyl-alpha-D-muramoyl-L-alanyl-D-glutamate</name>
        <dbReference type="ChEBI" id="CHEBI:83900"/>
    </ligand>
</feature>
<gene>
    <name evidence="7" type="primary">murE</name>
    <name evidence="12" type="ORF">N476_13250</name>
</gene>
<evidence type="ECO:0000259" key="10">
    <source>
        <dbReference type="Pfam" id="PF02875"/>
    </source>
</evidence>
<evidence type="ECO:0000256" key="5">
    <source>
        <dbReference type="ARBA" id="ARBA00023306"/>
    </source>
</evidence>
<dbReference type="SUPFAM" id="SSF53623">
    <property type="entry name" value="MurD-like peptide ligases, catalytic domain"/>
    <property type="match status" value="1"/>
</dbReference>
<accession>A0A167EY00</accession>
<feature type="binding site" evidence="7">
    <location>
        <position position="152"/>
    </location>
    <ligand>
        <name>UDP-N-acetyl-alpha-D-muramoyl-L-alanyl-D-glutamate</name>
        <dbReference type="ChEBI" id="CHEBI:83900"/>
    </ligand>
</feature>
<keyword evidence="3 7" id="KW-0133">Cell shape</keyword>
<comment type="PTM">
    <text evidence="7">Carboxylation is probably crucial for Mg(2+) binding and, consequently, for the gamma-phosphate positioning of ATP.</text>
</comment>
<feature type="binding site" evidence="7">
    <location>
        <begin position="408"/>
        <end position="411"/>
    </location>
    <ligand>
        <name>meso-2,6-diaminopimelate</name>
        <dbReference type="ChEBI" id="CHEBI:57791"/>
    </ligand>
</feature>
<comment type="subcellular location">
    <subcellularLocation>
        <location evidence="7 8">Cytoplasm</location>
    </subcellularLocation>
</comment>
<feature type="domain" description="Mur ligase central" evidence="11">
    <location>
        <begin position="109"/>
        <end position="312"/>
    </location>
</feature>
<feature type="domain" description="Mur ligase C-terminal" evidence="10">
    <location>
        <begin position="335"/>
        <end position="461"/>
    </location>
</feature>
<dbReference type="GO" id="GO:0071555">
    <property type="term" value="P:cell wall organization"/>
    <property type="evidence" value="ECO:0007669"/>
    <property type="project" value="UniProtKB-KW"/>
</dbReference>
<dbReference type="NCBIfam" id="NF001126">
    <property type="entry name" value="PRK00139.1-4"/>
    <property type="match status" value="1"/>
</dbReference>
<dbReference type="EC" id="6.3.2.13" evidence="7"/>
<dbReference type="NCBIfam" id="TIGR01085">
    <property type="entry name" value="murE"/>
    <property type="match status" value="1"/>
</dbReference>
<dbReference type="GO" id="GO:0005737">
    <property type="term" value="C:cytoplasm"/>
    <property type="evidence" value="ECO:0007669"/>
    <property type="project" value="UniProtKB-SubCell"/>
</dbReference>
<protein>
    <recommendedName>
        <fullName evidence="7">UDP-N-acetylmuramoyl-L-alanyl-D-glutamate--2,6-diaminopimelate ligase</fullName>
        <ecNumber evidence="7">6.3.2.13</ecNumber>
    </recommendedName>
    <alternativeName>
        <fullName evidence="7">Meso-A2pm-adding enzyme</fullName>
    </alternativeName>
    <alternativeName>
        <fullName evidence="7">Meso-diaminopimelate-adding enzyme</fullName>
    </alternativeName>
    <alternativeName>
        <fullName evidence="7">UDP-MurNAc-L-Ala-D-Glu:meso-diaminopimelate ligase</fullName>
    </alternativeName>
    <alternativeName>
        <fullName evidence="7">UDP-MurNAc-tripeptide synthetase</fullName>
    </alternativeName>
    <alternativeName>
        <fullName evidence="7">UDP-N-acetylmuramyl-tripeptide synthetase</fullName>
    </alternativeName>
</protein>